<name>A0A673YKJ6_SALTR</name>
<reference evidence="1" key="1">
    <citation type="submission" date="2025-08" db="UniProtKB">
        <authorList>
            <consortium name="Ensembl"/>
        </authorList>
    </citation>
    <scope>IDENTIFICATION</scope>
</reference>
<dbReference type="PANTHER" id="PTHR46612:SF1">
    <property type="entry name" value="XYLOSIDE XYLOSYLTRANSFERASE 1"/>
    <property type="match status" value="1"/>
</dbReference>
<organism evidence="1 2">
    <name type="scientific">Salmo trutta</name>
    <name type="common">Brown trout</name>
    <dbReference type="NCBI Taxonomy" id="8032"/>
    <lineage>
        <taxon>Eukaryota</taxon>
        <taxon>Metazoa</taxon>
        <taxon>Chordata</taxon>
        <taxon>Craniata</taxon>
        <taxon>Vertebrata</taxon>
        <taxon>Euteleostomi</taxon>
        <taxon>Actinopterygii</taxon>
        <taxon>Neopterygii</taxon>
        <taxon>Teleostei</taxon>
        <taxon>Protacanthopterygii</taxon>
        <taxon>Salmoniformes</taxon>
        <taxon>Salmonidae</taxon>
        <taxon>Salmoninae</taxon>
        <taxon>Salmo</taxon>
    </lineage>
</organism>
<reference evidence="1" key="2">
    <citation type="submission" date="2025-09" db="UniProtKB">
        <authorList>
            <consortium name="Ensembl"/>
        </authorList>
    </citation>
    <scope>IDENTIFICATION</scope>
</reference>
<dbReference type="GeneTree" id="ENSGT01120000272775"/>
<dbReference type="OMA" id="DRWSQIP"/>
<proteinExistence type="predicted"/>
<dbReference type="Proteomes" id="UP000472277">
    <property type="component" value="Chromosome 22"/>
</dbReference>
<sequence length="83" mass="9099">GDRWSQIPALHCGIRPTGGSRVVFHDVGVLSQKLFPIVEAMQKHFGSGAYYSNAIFFLSVAMHHILEGSVLFDGHMTLQCPSV</sequence>
<dbReference type="AlphaFoldDB" id="A0A673YKJ6"/>
<evidence type="ECO:0000313" key="2">
    <source>
        <dbReference type="Proteomes" id="UP000472277"/>
    </source>
</evidence>
<dbReference type="PANTHER" id="PTHR46612">
    <property type="entry name" value="XYLOSIDE XYLOSYLTRANSFERASE 1"/>
    <property type="match status" value="1"/>
</dbReference>
<dbReference type="InParanoid" id="A0A673YKJ6"/>
<dbReference type="InterPro" id="IPR042465">
    <property type="entry name" value="XXLT1"/>
</dbReference>
<dbReference type="GO" id="GO:0005789">
    <property type="term" value="C:endoplasmic reticulum membrane"/>
    <property type="evidence" value="ECO:0007669"/>
    <property type="project" value="TreeGrafter"/>
</dbReference>
<protein>
    <submittedName>
        <fullName evidence="1">Uncharacterized protein</fullName>
    </submittedName>
</protein>
<keyword evidence="2" id="KW-1185">Reference proteome</keyword>
<dbReference type="GO" id="GO:0140560">
    <property type="term" value="F:xylosyl alpha-1,3-xylosyltransferase activity"/>
    <property type="evidence" value="ECO:0007669"/>
    <property type="project" value="TreeGrafter"/>
</dbReference>
<dbReference type="GO" id="GO:0016266">
    <property type="term" value="P:protein O-linked glycosylation via N-acetyl-galactosamine"/>
    <property type="evidence" value="ECO:0007669"/>
    <property type="project" value="TreeGrafter"/>
</dbReference>
<dbReference type="Ensembl" id="ENSSTUT00000036351.1">
    <property type="protein sequence ID" value="ENSSTUP00000034785.1"/>
    <property type="gene ID" value="ENSSTUG00000014843.1"/>
</dbReference>
<evidence type="ECO:0000313" key="1">
    <source>
        <dbReference type="Ensembl" id="ENSSTUP00000034785.1"/>
    </source>
</evidence>
<accession>A0A673YKJ6</accession>